<protein>
    <submittedName>
        <fullName evidence="1">Uncharacterized protein</fullName>
    </submittedName>
</protein>
<dbReference type="EMBL" id="JAWDGP010003173">
    <property type="protein sequence ID" value="KAK3776811.1"/>
    <property type="molecule type" value="Genomic_DNA"/>
</dbReference>
<organism evidence="1 2">
    <name type="scientific">Elysia crispata</name>
    <name type="common">lettuce slug</name>
    <dbReference type="NCBI Taxonomy" id="231223"/>
    <lineage>
        <taxon>Eukaryota</taxon>
        <taxon>Metazoa</taxon>
        <taxon>Spiralia</taxon>
        <taxon>Lophotrochozoa</taxon>
        <taxon>Mollusca</taxon>
        <taxon>Gastropoda</taxon>
        <taxon>Heterobranchia</taxon>
        <taxon>Euthyneura</taxon>
        <taxon>Panpulmonata</taxon>
        <taxon>Sacoglossa</taxon>
        <taxon>Placobranchoidea</taxon>
        <taxon>Plakobranchidae</taxon>
        <taxon>Elysia</taxon>
    </lineage>
</organism>
<dbReference type="AlphaFoldDB" id="A0AAE0ZXJ4"/>
<reference evidence="1" key="1">
    <citation type="journal article" date="2023" name="G3 (Bethesda)">
        <title>A reference genome for the long-term kleptoplast-retaining sea slug Elysia crispata morphotype clarki.</title>
        <authorList>
            <person name="Eastman K.E."/>
            <person name="Pendleton A.L."/>
            <person name="Shaikh M.A."/>
            <person name="Suttiyut T."/>
            <person name="Ogas R."/>
            <person name="Tomko P."/>
            <person name="Gavelis G."/>
            <person name="Widhalm J.R."/>
            <person name="Wisecaver J.H."/>
        </authorList>
    </citation>
    <scope>NUCLEOTIDE SEQUENCE</scope>
    <source>
        <strain evidence="1">ECLA1</strain>
    </source>
</reference>
<comment type="caution">
    <text evidence="1">The sequence shown here is derived from an EMBL/GenBank/DDBJ whole genome shotgun (WGS) entry which is preliminary data.</text>
</comment>
<gene>
    <name evidence="1" type="ORF">RRG08_024588</name>
</gene>
<dbReference type="Proteomes" id="UP001283361">
    <property type="component" value="Unassembled WGS sequence"/>
</dbReference>
<evidence type="ECO:0000313" key="1">
    <source>
        <dbReference type="EMBL" id="KAK3776811.1"/>
    </source>
</evidence>
<accession>A0AAE0ZXJ4</accession>
<sequence length="158" mass="17284">MTHLRGDGCETGRTPGGLDSLSTGILYSPVQSTPKISFCLQGSCTRLSNPRQRFLCVYRDLVLACPIHAKDFCVSTGILYSPVQSTPKISVCLQGSCTRLSNPRQRFLCVYRDLVLACRLSDPRGRFLCVFQYSSYLSYSGSRACLRAPSSGPAISAK</sequence>
<keyword evidence="2" id="KW-1185">Reference proteome</keyword>
<name>A0AAE0ZXJ4_9GAST</name>
<proteinExistence type="predicted"/>
<evidence type="ECO:0000313" key="2">
    <source>
        <dbReference type="Proteomes" id="UP001283361"/>
    </source>
</evidence>